<dbReference type="GO" id="GO:0004672">
    <property type="term" value="F:protein kinase activity"/>
    <property type="evidence" value="ECO:0007669"/>
    <property type="project" value="InterPro"/>
</dbReference>
<dbReference type="SMART" id="SM00220">
    <property type="entry name" value="S_TKc"/>
    <property type="match status" value="1"/>
</dbReference>
<dbReference type="STRING" id="747525.W4KH20"/>
<evidence type="ECO:0000313" key="3">
    <source>
        <dbReference type="EMBL" id="ETW85014.1"/>
    </source>
</evidence>
<dbReference type="EMBL" id="KI925455">
    <property type="protein sequence ID" value="ETW85014.1"/>
    <property type="molecule type" value="Genomic_DNA"/>
</dbReference>
<dbReference type="AlphaFoldDB" id="W4KH20"/>
<name>W4KH20_HETIT</name>
<feature type="region of interest" description="Disordered" evidence="1">
    <location>
        <begin position="445"/>
        <end position="468"/>
    </location>
</feature>
<accession>W4KH20</accession>
<gene>
    <name evidence="3" type="ORF">HETIRDRAFT_414157</name>
</gene>
<dbReference type="GO" id="GO:0005524">
    <property type="term" value="F:ATP binding"/>
    <property type="evidence" value="ECO:0007669"/>
    <property type="project" value="InterPro"/>
</dbReference>
<evidence type="ECO:0000256" key="1">
    <source>
        <dbReference type="SAM" id="MobiDB-lite"/>
    </source>
</evidence>
<organism evidence="3 4">
    <name type="scientific">Heterobasidion irregulare (strain TC 32-1)</name>
    <dbReference type="NCBI Taxonomy" id="747525"/>
    <lineage>
        <taxon>Eukaryota</taxon>
        <taxon>Fungi</taxon>
        <taxon>Dikarya</taxon>
        <taxon>Basidiomycota</taxon>
        <taxon>Agaricomycotina</taxon>
        <taxon>Agaricomycetes</taxon>
        <taxon>Russulales</taxon>
        <taxon>Bondarzewiaceae</taxon>
        <taxon>Heterobasidion</taxon>
        <taxon>Heterobasidion annosum species complex</taxon>
    </lineage>
</organism>
<dbReference type="KEGG" id="hir:HETIRDRAFT_414157"/>
<sequence>MAPKLPLKVLEIILTQIYLSSVIELEQNSSKTYGSGSKSRHYCSLAHPCSSARPSMSSFGDLRLVCRDWDRAFACVKHAYPFFQDVGDVFYPYSCWIKSRVRTCSISGKYRVSMTLQADWVQGVFLALDYSGSGGCSASRQVVIKVFQRPTPEMVTERMIYNQFRPFERADGIQDGISTMLETGYDPMCGVNFIAMPRLGPSLEHLIKLIPGGRLTPKMVVAVAFQLICRLEELHRRGVVHNGIKPGNICLCSESAAHSTPGTLCIIDFDLSYTLPGPGKIPRHTDLKGNKSFLSLWAHHGITQCQRDDLESLVYLLSYLQRGPLPWERDAQLSYYDEYQPPPHIWQLKALTSAKDLFEDMDEAYMHFFKEVKALAFAEVPNYAALKGLFRDAWTRLVPGEVDVSVNWWDVLRRLLKGESLSSIDAVPSQAEILDLTRLPVSKDIQSMSTSSMTPPDGTEIRTPSKPV</sequence>
<reference evidence="3 4" key="1">
    <citation type="journal article" date="2012" name="New Phytol.">
        <title>Insight into trade-off between wood decay and parasitism from the genome of a fungal forest pathogen.</title>
        <authorList>
            <person name="Olson A."/>
            <person name="Aerts A."/>
            <person name="Asiegbu F."/>
            <person name="Belbahri L."/>
            <person name="Bouzid O."/>
            <person name="Broberg A."/>
            <person name="Canback B."/>
            <person name="Coutinho P.M."/>
            <person name="Cullen D."/>
            <person name="Dalman K."/>
            <person name="Deflorio G."/>
            <person name="van Diepen L.T."/>
            <person name="Dunand C."/>
            <person name="Duplessis S."/>
            <person name="Durling M."/>
            <person name="Gonthier P."/>
            <person name="Grimwood J."/>
            <person name="Fossdal C.G."/>
            <person name="Hansson D."/>
            <person name="Henrissat B."/>
            <person name="Hietala A."/>
            <person name="Himmelstrand K."/>
            <person name="Hoffmeister D."/>
            <person name="Hogberg N."/>
            <person name="James T.Y."/>
            <person name="Karlsson M."/>
            <person name="Kohler A."/>
            <person name="Kues U."/>
            <person name="Lee Y.H."/>
            <person name="Lin Y.C."/>
            <person name="Lind M."/>
            <person name="Lindquist E."/>
            <person name="Lombard V."/>
            <person name="Lucas S."/>
            <person name="Lunden K."/>
            <person name="Morin E."/>
            <person name="Murat C."/>
            <person name="Park J."/>
            <person name="Raffaello T."/>
            <person name="Rouze P."/>
            <person name="Salamov A."/>
            <person name="Schmutz J."/>
            <person name="Solheim H."/>
            <person name="Stahlberg J."/>
            <person name="Velez H."/>
            <person name="de Vries R.P."/>
            <person name="Wiebenga A."/>
            <person name="Woodward S."/>
            <person name="Yakovlev I."/>
            <person name="Garbelotto M."/>
            <person name="Martin F."/>
            <person name="Grigoriev I.V."/>
            <person name="Stenlid J."/>
        </authorList>
    </citation>
    <scope>NUCLEOTIDE SEQUENCE [LARGE SCALE GENOMIC DNA]</scope>
    <source>
        <strain evidence="3 4">TC 32-1</strain>
    </source>
</reference>
<dbReference type="InterPro" id="IPR011009">
    <property type="entry name" value="Kinase-like_dom_sf"/>
</dbReference>
<dbReference type="RefSeq" id="XP_009541911.1">
    <property type="nucleotide sequence ID" value="XM_009543616.1"/>
</dbReference>
<proteinExistence type="predicted"/>
<evidence type="ECO:0000313" key="4">
    <source>
        <dbReference type="Proteomes" id="UP000030671"/>
    </source>
</evidence>
<dbReference type="InterPro" id="IPR000719">
    <property type="entry name" value="Prot_kinase_dom"/>
</dbReference>
<dbReference type="PROSITE" id="PS50011">
    <property type="entry name" value="PROTEIN_KINASE_DOM"/>
    <property type="match status" value="1"/>
</dbReference>
<dbReference type="HOGENOM" id="CLU_039646_0_0_1"/>
<dbReference type="GeneID" id="20673156"/>
<dbReference type="eggNOG" id="KOG1164">
    <property type="taxonomic scope" value="Eukaryota"/>
</dbReference>
<dbReference type="InterPro" id="IPR050235">
    <property type="entry name" value="CK1_Ser-Thr_kinase"/>
</dbReference>
<dbReference type="Gene3D" id="1.10.510.10">
    <property type="entry name" value="Transferase(Phosphotransferase) domain 1"/>
    <property type="match status" value="1"/>
</dbReference>
<dbReference type="Proteomes" id="UP000030671">
    <property type="component" value="Unassembled WGS sequence"/>
</dbReference>
<feature type="compositionally biased region" description="Polar residues" evidence="1">
    <location>
        <begin position="445"/>
        <end position="454"/>
    </location>
</feature>
<dbReference type="PANTHER" id="PTHR11909">
    <property type="entry name" value="CASEIN KINASE-RELATED"/>
    <property type="match status" value="1"/>
</dbReference>
<protein>
    <recommendedName>
        <fullName evidence="2">Protein kinase domain-containing protein</fullName>
    </recommendedName>
</protein>
<keyword evidence="4" id="KW-1185">Reference proteome</keyword>
<dbReference type="SUPFAM" id="SSF56112">
    <property type="entry name" value="Protein kinase-like (PK-like)"/>
    <property type="match status" value="1"/>
</dbReference>
<evidence type="ECO:0000259" key="2">
    <source>
        <dbReference type="PROSITE" id="PS50011"/>
    </source>
</evidence>
<feature type="domain" description="Protein kinase" evidence="2">
    <location>
        <begin position="110"/>
        <end position="439"/>
    </location>
</feature>
<dbReference type="OrthoDB" id="5979581at2759"/>
<dbReference type="InParanoid" id="W4KH20"/>